<evidence type="ECO:0000313" key="2">
    <source>
        <dbReference type="Proteomes" id="UP000487221"/>
    </source>
</evidence>
<accession>A0A7J5GQX5</accession>
<evidence type="ECO:0000313" key="1">
    <source>
        <dbReference type="EMBL" id="KAB4179853.1"/>
    </source>
</evidence>
<dbReference type="RefSeq" id="WP_151876183.1">
    <property type="nucleotide sequence ID" value="NZ_WCTY01000056.1"/>
</dbReference>
<sequence length="234" mass="27387">MKDNIDSKNIGNRKFIIELRFEPKVSMLDKKGAIVELIEKAKPFNIFHWEIGQGEVTIRDHENKEETSNTIIVTFNRFNFISNKINSIEEFYSKFEKIYNAITTALGDLVIKRIGCRIIGTYKVKSSDYNTILNKFKNSFPSKFFIDKYPAKDLLFNLVYENGMYQIGPLNQEDDFYDREFRNKDRVQHVGIAIDTDNYLTNELKNINDKSLIKDIYTLSLSVEKDLFVNLADF</sequence>
<reference evidence="1 2" key="1">
    <citation type="journal article" date="2019" name="Nat. Med.">
        <title>A library of human gut bacterial isolates paired with longitudinal multiomics data enables mechanistic microbiome research.</title>
        <authorList>
            <person name="Poyet M."/>
            <person name="Groussin M."/>
            <person name="Gibbons S.M."/>
            <person name="Avila-Pacheco J."/>
            <person name="Jiang X."/>
            <person name="Kearney S.M."/>
            <person name="Perrotta A.R."/>
            <person name="Berdy B."/>
            <person name="Zhao S."/>
            <person name="Lieberman T.D."/>
            <person name="Swanson P.K."/>
            <person name="Smith M."/>
            <person name="Roesemann S."/>
            <person name="Alexander J.E."/>
            <person name="Rich S.A."/>
            <person name="Livny J."/>
            <person name="Vlamakis H."/>
            <person name="Clish C."/>
            <person name="Bullock K."/>
            <person name="Deik A."/>
            <person name="Scott J."/>
            <person name="Pierce K.A."/>
            <person name="Xavier R.J."/>
            <person name="Alm E.J."/>
        </authorList>
    </citation>
    <scope>NUCLEOTIDE SEQUENCE [LARGE SCALE GENOMIC DNA]</scope>
    <source>
        <strain evidence="1 2">BIOML-A19</strain>
    </source>
</reference>
<evidence type="ECO:0008006" key="3">
    <source>
        <dbReference type="Google" id="ProtNLM"/>
    </source>
</evidence>
<gene>
    <name evidence="1" type="ORF">GAQ44_22240</name>
</gene>
<name>A0A7J5GQX5_BACUN</name>
<organism evidence="1 2">
    <name type="scientific">Bacteroides uniformis</name>
    <dbReference type="NCBI Taxonomy" id="820"/>
    <lineage>
        <taxon>Bacteria</taxon>
        <taxon>Pseudomonadati</taxon>
        <taxon>Bacteroidota</taxon>
        <taxon>Bacteroidia</taxon>
        <taxon>Bacteroidales</taxon>
        <taxon>Bacteroidaceae</taxon>
        <taxon>Bacteroides</taxon>
    </lineage>
</organism>
<comment type="caution">
    <text evidence="1">The sequence shown here is derived from an EMBL/GenBank/DDBJ whole genome shotgun (WGS) entry which is preliminary data.</text>
</comment>
<protein>
    <recommendedName>
        <fullName evidence="3">TIGR04255 family protein</fullName>
    </recommendedName>
</protein>
<dbReference type="EMBL" id="WCTY01000056">
    <property type="protein sequence ID" value="KAB4179853.1"/>
    <property type="molecule type" value="Genomic_DNA"/>
</dbReference>
<dbReference type="AlphaFoldDB" id="A0A7J5GQX5"/>
<dbReference type="Proteomes" id="UP000487221">
    <property type="component" value="Unassembled WGS sequence"/>
</dbReference>
<proteinExistence type="predicted"/>